<evidence type="ECO:0000256" key="7">
    <source>
        <dbReference type="PROSITE-ProRule" id="PRU00339"/>
    </source>
</evidence>
<keyword evidence="4 7" id="KW-0802">TPR repeat</keyword>
<organism evidence="9 10">
    <name type="scientific">Brachionus plicatilis</name>
    <name type="common">Marine rotifer</name>
    <name type="synonym">Brachionus muelleri</name>
    <dbReference type="NCBI Taxonomy" id="10195"/>
    <lineage>
        <taxon>Eukaryota</taxon>
        <taxon>Metazoa</taxon>
        <taxon>Spiralia</taxon>
        <taxon>Gnathifera</taxon>
        <taxon>Rotifera</taxon>
        <taxon>Eurotatoria</taxon>
        <taxon>Monogononta</taxon>
        <taxon>Pseudotrocha</taxon>
        <taxon>Ploima</taxon>
        <taxon>Brachionidae</taxon>
        <taxon>Brachionus</taxon>
    </lineage>
</organism>
<dbReference type="PROSITE" id="PS01360">
    <property type="entry name" value="ZF_MYND_1"/>
    <property type="match status" value="1"/>
</dbReference>
<evidence type="ECO:0000256" key="6">
    <source>
        <dbReference type="PROSITE-ProRule" id="PRU00134"/>
    </source>
</evidence>
<evidence type="ECO:0000256" key="5">
    <source>
        <dbReference type="ARBA" id="ARBA00022833"/>
    </source>
</evidence>
<keyword evidence="2" id="KW-0677">Repeat</keyword>
<dbReference type="Proteomes" id="UP000276133">
    <property type="component" value="Unassembled WGS sequence"/>
</dbReference>
<gene>
    <name evidence="9" type="ORF">BpHYR1_049693</name>
</gene>
<reference evidence="9 10" key="1">
    <citation type="journal article" date="2018" name="Sci. Rep.">
        <title>Genomic signatures of local adaptation to the degree of environmental predictability in rotifers.</title>
        <authorList>
            <person name="Franch-Gras L."/>
            <person name="Hahn C."/>
            <person name="Garcia-Roger E.M."/>
            <person name="Carmona M.J."/>
            <person name="Serra M."/>
            <person name="Gomez A."/>
        </authorList>
    </citation>
    <scope>NUCLEOTIDE SEQUENCE [LARGE SCALE GENOMIC DNA]</scope>
    <source>
        <strain evidence="9">HYR1</strain>
    </source>
</reference>
<dbReference type="PROSITE" id="PS50005">
    <property type="entry name" value="TPR"/>
    <property type="match status" value="1"/>
</dbReference>
<dbReference type="PANTHER" id="PTHR44858">
    <property type="entry name" value="TETRATRICOPEPTIDE REPEAT PROTEIN 6"/>
    <property type="match status" value="1"/>
</dbReference>
<dbReference type="Gene3D" id="1.25.40.10">
    <property type="entry name" value="Tetratricopeptide repeat domain"/>
    <property type="match status" value="1"/>
</dbReference>
<dbReference type="SUPFAM" id="SSF144232">
    <property type="entry name" value="HIT/MYND zinc finger-like"/>
    <property type="match status" value="1"/>
</dbReference>
<dbReference type="Gene3D" id="6.10.140.2220">
    <property type="match status" value="1"/>
</dbReference>
<evidence type="ECO:0000256" key="1">
    <source>
        <dbReference type="ARBA" id="ARBA00022723"/>
    </source>
</evidence>
<dbReference type="InterPro" id="IPR011990">
    <property type="entry name" value="TPR-like_helical_dom_sf"/>
</dbReference>
<sequence>MPNLVELYLVKGDPDNALMWHNRALENKSLYSISSHESVLKSISELKRQLKLAKIPENKSMDSFMKEKFPQFNMLNNFYSKTYPNSIKNNDYDPRMLMEHANKGSPIAARMLEASFMFYSAIDDFSLCQNSENFDLSSTLAKMSQAYLKDSLVCRVPIDVRDQLLEKVEKVLDQNKKDDLNFNASICYMHLISSNYEQTILFINKSLEKYPDCLHMHYIKGSMFGFLSNFKRALKEFEYLTRKEPKNYEFYYSKAVALRNLEKFDKAIENYEIFIKNSPKDSRKIPEAYYSIGQCKIAKCVLLEKNFSNFNDIVKDYIEKGEHAEQDQLPCFLPYDSASKAYLLNLINLSKLPDEIKNDHQITYQSDDNRIELIKSHRYDIKRLEGFKSSLIKNTLVPPKTQKMSFSLTGLKEVSLKQIDFTKDEVLDGFMINLRVFEYPQFGFTSVFFIVEDENGSFERLSVYNLGNDNDKIREDFKIGVWIAIINPYIRQAADGKPMIRVDDPKSIIFTGKYTEKMCRYCGKSDSKFNCSKCMKALYCSQQCQVNDWKQLNHKLVCS</sequence>
<evidence type="ECO:0000259" key="8">
    <source>
        <dbReference type="PROSITE" id="PS50865"/>
    </source>
</evidence>
<dbReference type="SUPFAM" id="SSF48452">
    <property type="entry name" value="TPR-like"/>
    <property type="match status" value="1"/>
</dbReference>
<dbReference type="EMBL" id="REGN01004988">
    <property type="protein sequence ID" value="RNA15294.1"/>
    <property type="molecule type" value="Genomic_DNA"/>
</dbReference>
<dbReference type="OrthoDB" id="443682at2759"/>
<evidence type="ECO:0000256" key="3">
    <source>
        <dbReference type="ARBA" id="ARBA00022771"/>
    </source>
</evidence>
<name>A0A3M7QW04_BRAPC</name>
<dbReference type="Gene3D" id="2.40.50.550">
    <property type="match status" value="1"/>
</dbReference>
<accession>A0A3M7QW04</accession>
<dbReference type="InterPro" id="IPR050498">
    <property type="entry name" value="Ycf3"/>
</dbReference>
<feature type="domain" description="MYND-type" evidence="8">
    <location>
        <begin position="519"/>
        <end position="558"/>
    </location>
</feature>
<evidence type="ECO:0000256" key="4">
    <source>
        <dbReference type="ARBA" id="ARBA00022803"/>
    </source>
</evidence>
<keyword evidence="5" id="KW-0862">Zinc</keyword>
<evidence type="ECO:0000256" key="2">
    <source>
        <dbReference type="ARBA" id="ARBA00022737"/>
    </source>
</evidence>
<protein>
    <submittedName>
        <fullName evidence="9">Type IV pilus biogenesis stability</fullName>
    </submittedName>
</protein>
<dbReference type="Pfam" id="PF01753">
    <property type="entry name" value="zf-MYND"/>
    <property type="match status" value="1"/>
</dbReference>
<dbReference type="AlphaFoldDB" id="A0A3M7QW04"/>
<keyword evidence="1" id="KW-0479">Metal-binding</keyword>
<comment type="caution">
    <text evidence="9">The sequence shown here is derived from an EMBL/GenBank/DDBJ whole genome shotgun (WGS) entry which is preliminary data.</text>
</comment>
<dbReference type="GO" id="GO:0008270">
    <property type="term" value="F:zinc ion binding"/>
    <property type="evidence" value="ECO:0007669"/>
    <property type="project" value="UniProtKB-KW"/>
</dbReference>
<evidence type="ECO:0000313" key="10">
    <source>
        <dbReference type="Proteomes" id="UP000276133"/>
    </source>
</evidence>
<dbReference type="InterPro" id="IPR002893">
    <property type="entry name" value="Znf_MYND"/>
</dbReference>
<keyword evidence="3 6" id="KW-0863">Zinc-finger</keyword>
<evidence type="ECO:0000313" key="9">
    <source>
        <dbReference type="EMBL" id="RNA15294.1"/>
    </source>
</evidence>
<feature type="repeat" description="TPR" evidence="7">
    <location>
        <begin position="248"/>
        <end position="281"/>
    </location>
</feature>
<keyword evidence="10" id="KW-1185">Reference proteome</keyword>
<dbReference type="PROSITE" id="PS50865">
    <property type="entry name" value="ZF_MYND_2"/>
    <property type="match status" value="1"/>
</dbReference>
<dbReference type="InterPro" id="IPR019734">
    <property type="entry name" value="TPR_rpt"/>
</dbReference>
<dbReference type="InterPro" id="IPR038645">
    <property type="entry name" value="TTC5_OB_sf"/>
</dbReference>
<dbReference type="PANTHER" id="PTHR44858:SF1">
    <property type="entry name" value="UDP-N-ACETYLGLUCOSAMINE--PEPTIDE N-ACETYLGLUCOSAMINYLTRANSFERASE SPINDLY-RELATED"/>
    <property type="match status" value="1"/>
</dbReference>
<proteinExistence type="predicted"/>